<evidence type="ECO:0000256" key="1">
    <source>
        <dbReference type="ARBA" id="ARBA00023125"/>
    </source>
</evidence>
<name>A0A0C2SM63_AMAMK</name>
<dbReference type="HOGENOM" id="CLU_083223_0_0_1"/>
<dbReference type="SUPFAM" id="SSF56349">
    <property type="entry name" value="DNA breaking-rejoining enzymes"/>
    <property type="match status" value="1"/>
</dbReference>
<keyword evidence="1" id="KW-0238">DNA-binding</keyword>
<dbReference type="OrthoDB" id="5598396at2759"/>
<evidence type="ECO:0000313" key="3">
    <source>
        <dbReference type="EMBL" id="KIL55009.1"/>
    </source>
</evidence>
<evidence type="ECO:0008006" key="5">
    <source>
        <dbReference type="Google" id="ProtNLM"/>
    </source>
</evidence>
<keyword evidence="4" id="KW-1185">Reference proteome</keyword>
<dbReference type="GO" id="GO:0006310">
    <property type="term" value="P:DNA recombination"/>
    <property type="evidence" value="ECO:0007669"/>
    <property type="project" value="UniProtKB-KW"/>
</dbReference>
<dbReference type="AlphaFoldDB" id="A0A0C2SM63"/>
<dbReference type="EMBL" id="KN818581">
    <property type="protein sequence ID" value="KIL55009.1"/>
    <property type="molecule type" value="Genomic_DNA"/>
</dbReference>
<dbReference type="InterPro" id="IPR010998">
    <property type="entry name" value="Integrase_recombinase_N"/>
</dbReference>
<accession>A0A0C2SM63</accession>
<dbReference type="Proteomes" id="UP000054549">
    <property type="component" value="Unassembled WGS sequence"/>
</dbReference>
<dbReference type="InParanoid" id="A0A0C2SM63"/>
<dbReference type="InterPro" id="IPR052925">
    <property type="entry name" value="Phage_Integrase-like_Recomb"/>
</dbReference>
<proteinExistence type="predicted"/>
<keyword evidence="2" id="KW-0233">DNA recombination</keyword>
<evidence type="ECO:0000313" key="4">
    <source>
        <dbReference type="Proteomes" id="UP000054549"/>
    </source>
</evidence>
<dbReference type="GO" id="GO:0003677">
    <property type="term" value="F:DNA binding"/>
    <property type="evidence" value="ECO:0007669"/>
    <property type="project" value="UniProtKB-KW"/>
</dbReference>
<evidence type="ECO:0000256" key="2">
    <source>
        <dbReference type="ARBA" id="ARBA00023172"/>
    </source>
</evidence>
<protein>
    <recommendedName>
        <fullName evidence="5">Tyr recombinase domain-containing protein</fullName>
    </recommendedName>
</protein>
<organism evidence="3 4">
    <name type="scientific">Amanita muscaria (strain Koide BX008)</name>
    <dbReference type="NCBI Taxonomy" id="946122"/>
    <lineage>
        <taxon>Eukaryota</taxon>
        <taxon>Fungi</taxon>
        <taxon>Dikarya</taxon>
        <taxon>Basidiomycota</taxon>
        <taxon>Agaricomycotina</taxon>
        <taxon>Agaricomycetes</taxon>
        <taxon>Agaricomycetidae</taxon>
        <taxon>Agaricales</taxon>
        <taxon>Pluteineae</taxon>
        <taxon>Amanitaceae</taxon>
        <taxon>Amanita</taxon>
    </lineage>
</organism>
<reference evidence="3 4" key="1">
    <citation type="submission" date="2014-04" db="EMBL/GenBank/DDBJ databases">
        <title>Evolutionary Origins and Diversification of the Mycorrhizal Mutualists.</title>
        <authorList>
            <consortium name="DOE Joint Genome Institute"/>
            <consortium name="Mycorrhizal Genomics Consortium"/>
            <person name="Kohler A."/>
            <person name="Kuo A."/>
            <person name="Nagy L.G."/>
            <person name="Floudas D."/>
            <person name="Copeland A."/>
            <person name="Barry K.W."/>
            <person name="Cichocki N."/>
            <person name="Veneault-Fourrey C."/>
            <person name="LaButti K."/>
            <person name="Lindquist E.A."/>
            <person name="Lipzen A."/>
            <person name="Lundell T."/>
            <person name="Morin E."/>
            <person name="Murat C."/>
            <person name="Riley R."/>
            <person name="Ohm R."/>
            <person name="Sun H."/>
            <person name="Tunlid A."/>
            <person name="Henrissat B."/>
            <person name="Grigoriev I.V."/>
            <person name="Hibbett D.S."/>
            <person name="Martin F."/>
        </authorList>
    </citation>
    <scope>NUCLEOTIDE SEQUENCE [LARGE SCALE GENOMIC DNA]</scope>
    <source>
        <strain evidence="3 4">Koide BX008</strain>
    </source>
</reference>
<dbReference type="InterPro" id="IPR013762">
    <property type="entry name" value="Integrase-like_cat_sf"/>
</dbReference>
<dbReference type="PANTHER" id="PTHR34605:SF3">
    <property type="entry name" value="P CELL-TYPE AGGLUTINATION PROTEIN MAP4-LIKE-RELATED"/>
    <property type="match status" value="1"/>
</dbReference>
<dbReference type="GO" id="GO:0015074">
    <property type="term" value="P:DNA integration"/>
    <property type="evidence" value="ECO:0007669"/>
    <property type="project" value="InterPro"/>
</dbReference>
<dbReference type="Gene3D" id="1.10.150.130">
    <property type="match status" value="1"/>
</dbReference>
<dbReference type="PANTHER" id="PTHR34605">
    <property type="entry name" value="PHAGE_INTEGRASE DOMAIN-CONTAINING PROTEIN"/>
    <property type="match status" value="1"/>
</dbReference>
<dbReference type="Gene3D" id="1.10.443.10">
    <property type="entry name" value="Intergrase catalytic core"/>
    <property type="match status" value="1"/>
</dbReference>
<dbReference type="InterPro" id="IPR011010">
    <property type="entry name" value="DNA_brk_join_enz"/>
</dbReference>
<dbReference type="SUPFAM" id="SSF47823">
    <property type="entry name" value="lambda integrase-like, N-terminal domain"/>
    <property type="match status" value="1"/>
</dbReference>
<sequence>MALSALDERVSHLTANAIEQSTKKGYSTSIKSYIRFCLIHNLPLDPTPQNLARYIAYTSQYINSAPQYLSGIRHFLREFFPDFDDNRSSTLVQAAIRGSKKVRANPIRRKLPLRTSHLQTFLDTAKSSGTFDDLLFITIISCAFYGCHRIGELVQRNDQSLFDWRKIIKRASLSFPDNYYAQYHLPYHKSDPFYHGTDVRFVPQAIADPVTLLQQYCFRRDSLHGLRAPLFLRENGSHPTRSWFDHRLHNLLPRSYGGHSMRAGGATFYASIGLDESIIQALGRWSSSAWKIYLRDHPAVRAAQQLALLSSHQLLATSLTPPPPPHTSGAANQ</sequence>
<gene>
    <name evidence="3" type="ORF">M378DRAFT_18327</name>
</gene>